<feature type="transmembrane region" description="Helical" evidence="9">
    <location>
        <begin position="215"/>
        <end position="242"/>
    </location>
</feature>
<dbReference type="eggNOG" id="ENOG502QR7J">
    <property type="taxonomic scope" value="Eukaryota"/>
</dbReference>
<evidence type="ECO:0000313" key="12">
    <source>
        <dbReference type="Proteomes" id="UP000029120"/>
    </source>
</evidence>
<dbReference type="Gramene" id="KFK25838">
    <property type="protein sequence ID" value="KFK25838"/>
    <property type="gene ID" value="AALP_AA8G168800"/>
</dbReference>
<sequence length="359" mass="41597">MYNEREVYQLSIAAACRLIWPLDRLIVQVLDDSTDPTIMEMVSIECVKWASTGINIKCERRDNRNGYKAGALKQGMKHSYVKQCNYIAIFDADFQPEPDYLQRAVPFLIHNPELALVQARWRFGTAGVWRMAALEEAGGWKDRTTVEDMDLAVRVGLHGWKFVFVNNIEVKSELPSQFKVFRFQQHRWSCGPANLFRKMTVEIIRNKRVTIWKKLYVIYSFFFVRKVIVHFFTFFFYCVILPTSVFFSEVNIPTWSTMYVPFVITLFNAIATPRSFHLVIFWVLFENVMAMHRTKGTFIGLLEGGRVNEWVVTEKLGDALDTKLLPQVKKPHNGVFERINAKEMMAVAFIISGIGFVGT</sequence>
<evidence type="ECO:0000256" key="2">
    <source>
        <dbReference type="ARBA" id="ARBA00022676"/>
    </source>
</evidence>
<accession>A0A087G7I6</accession>
<comment type="subcellular location">
    <subcellularLocation>
        <location evidence="1">Golgi apparatus membrane</location>
        <topology evidence="1">Multi-pass membrane protein</topology>
    </subcellularLocation>
</comment>
<keyword evidence="4 9" id="KW-0812">Transmembrane</keyword>
<evidence type="ECO:0000313" key="11">
    <source>
        <dbReference type="EMBL" id="KFK25838.1"/>
    </source>
</evidence>
<evidence type="ECO:0000259" key="10">
    <source>
        <dbReference type="Pfam" id="PF13632"/>
    </source>
</evidence>
<protein>
    <recommendedName>
        <fullName evidence="10">Glycosyltransferase 2-like domain-containing protein</fullName>
    </recommendedName>
</protein>
<organism evidence="11 12">
    <name type="scientific">Arabis alpina</name>
    <name type="common">Alpine rock-cress</name>
    <dbReference type="NCBI Taxonomy" id="50452"/>
    <lineage>
        <taxon>Eukaryota</taxon>
        <taxon>Viridiplantae</taxon>
        <taxon>Streptophyta</taxon>
        <taxon>Embryophyta</taxon>
        <taxon>Tracheophyta</taxon>
        <taxon>Spermatophyta</taxon>
        <taxon>Magnoliopsida</taxon>
        <taxon>eudicotyledons</taxon>
        <taxon>Gunneridae</taxon>
        <taxon>Pentapetalae</taxon>
        <taxon>rosids</taxon>
        <taxon>malvids</taxon>
        <taxon>Brassicales</taxon>
        <taxon>Brassicaceae</taxon>
        <taxon>Arabideae</taxon>
        <taxon>Arabis</taxon>
    </lineage>
</organism>
<dbReference type="Pfam" id="PF13632">
    <property type="entry name" value="Glyco_trans_2_3"/>
    <property type="match status" value="1"/>
</dbReference>
<keyword evidence="7 9" id="KW-0472">Membrane</keyword>
<gene>
    <name evidence="11" type="ordered locus">AALP_Aa8g168800</name>
</gene>
<keyword evidence="2" id="KW-0328">Glycosyltransferase</keyword>
<evidence type="ECO:0000256" key="3">
    <source>
        <dbReference type="ARBA" id="ARBA00022679"/>
    </source>
</evidence>
<feature type="transmembrane region" description="Helical" evidence="9">
    <location>
        <begin position="262"/>
        <end position="285"/>
    </location>
</feature>
<keyword evidence="8" id="KW-0961">Cell wall biogenesis/degradation</keyword>
<dbReference type="GO" id="GO:0051753">
    <property type="term" value="F:mannan synthase activity"/>
    <property type="evidence" value="ECO:0007669"/>
    <property type="project" value="TreeGrafter"/>
</dbReference>
<evidence type="ECO:0000256" key="7">
    <source>
        <dbReference type="ARBA" id="ARBA00023136"/>
    </source>
</evidence>
<dbReference type="AlphaFoldDB" id="A0A087G7I6"/>
<name>A0A087G7I6_ARAAL</name>
<keyword evidence="5 9" id="KW-1133">Transmembrane helix</keyword>
<dbReference type="Gene3D" id="3.90.550.10">
    <property type="entry name" value="Spore Coat Polysaccharide Biosynthesis Protein SpsA, Chain A"/>
    <property type="match status" value="2"/>
</dbReference>
<dbReference type="Proteomes" id="UP000029120">
    <property type="component" value="Chromosome 8"/>
</dbReference>
<evidence type="ECO:0000256" key="6">
    <source>
        <dbReference type="ARBA" id="ARBA00023034"/>
    </source>
</evidence>
<evidence type="ECO:0000256" key="4">
    <source>
        <dbReference type="ARBA" id="ARBA00022692"/>
    </source>
</evidence>
<dbReference type="PANTHER" id="PTHR32044">
    <property type="entry name" value="GLUCOMANNAN 4-BETA-MANNOSYLTRANSFERASE 9"/>
    <property type="match status" value="1"/>
</dbReference>
<keyword evidence="6" id="KW-0333">Golgi apparatus</keyword>
<dbReference type="EMBL" id="CM002876">
    <property type="protein sequence ID" value="KFK25838.1"/>
    <property type="molecule type" value="Genomic_DNA"/>
</dbReference>
<evidence type="ECO:0000256" key="5">
    <source>
        <dbReference type="ARBA" id="ARBA00022989"/>
    </source>
</evidence>
<dbReference type="InterPro" id="IPR001173">
    <property type="entry name" value="Glyco_trans_2-like"/>
</dbReference>
<dbReference type="OrthoDB" id="72851at2759"/>
<evidence type="ECO:0000256" key="9">
    <source>
        <dbReference type="SAM" id="Phobius"/>
    </source>
</evidence>
<evidence type="ECO:0000256" key="1">
    <source>
        <dbReference type="ARBA" id="ARBA00004653"/>
    </source>
</evidence>
<dbReference type="InterPro" id="IPR029044">
    <property type="entry name" value="Nucleotide-diphossugar_trans"/>
</dbReference>
<reference evidence="12" key="1">
    <citation type="journal article" date="2015" name="Nat. Plants">
        <title>Genome expansion of Arabis alpina linked with retrotransposition and reduced symmetric DNA methylation.</title>
        <authorList>
            <person name="Willing E.M."/>
            <person name="Rawat V."/>
            <person name="Mandakova T."/>
            <person name="Maumus F."/>
            <person name="James G.V."/>
            <person name="Nordstroem K.J."/>
            <person name="Becker C."/>
            <person name="Warthmann N."/>
            <person name="Chica C."/>
            <person name="Szarzynska B."/>
            <person name="Zytnicki M."/>
            <person name="Albani M.C."/>
            <person name="Kiefer C."/>
            <person name="Bergonzi S."/>
            <person name="Castaings L."/>
            <person name="Mateos J.L."/>
            <person name="Berns M.C."/>
            <person name="Bujdoso N."/>
            <person name="Piofczyk T."/>
            <person name="de Lorenzo L."/>
            <person name="Barrero-Sicilia C."/>
            <person name="Mateos I."/>
            <person name="Piednoel M."/>
            <person name="Hagmann J."/>
            <person name="Chen-Min-Tao R."/>
            <person name="Iglesias-Fernandez R."/>
            <person name="Schuster S.C."/>
            <person name="Alonso-Blanco C."/>
            <person name="Roudier F."/>
            <person name="Carbonero P."/>
            <person name="Paz-Ares J."/>
            <person name="Davis S.J."/>
            <person name="Pecinka A."/>
            <person name="Quesneville H."/>
            <person name="Colot V."/>
            <person name="Lysak M.A."/>
            <person name="Weigel D."/>
            <person name="Coupland G."/>
            <person name="Schneeberger K."/>
        </authorList>
    </citation>
    <scope>NUCLEOTIDE SEQUENCE [LARGE SCALE GENOMIC DNA]</scope>
    <source>
        <strain evidence="12">cv. Pajares</strain>
    </source>
</reference>
<proteinExistence type="predicted"/>
<dbReference type="OMA" id="RWTMSEI"/>
<dbReference type="GO" id="GO:0000139">
    <property type="term" value="C:Golgi membrane"/>
    <property type="evidence" value="ECO:0007669"/>
    <property type="project" value="UniProtKB-SubCell"/>
</dbReference>
<feature type="domain" description="Glycosyltransferase 2-like" evidence="10">
    <location>
        <begin position="128"/>
        <end position="266"/>
    </location>
</feature>
<dbReference type="PANTHER" id="PTHR32044:SF54">
    <property type="entry name" value="GLUCOMANNAN 4-BETA-MANNOSYLTRANSFERASE 11-RELATED"/>
    <property type="match status" value="1"/>
</dbReference>
<dbReference type="SUPFAM" id="SSF53448">
    <property type="entry name" value="Nucleotide-diphospho-sugar transferases"/>
    <property type="match status" value="1"/>
</dbReference>
<evidence type="ECO:0000256" key="8">
    <source>
        <dbReference type="ARBA" id="ARBA00023316"/>
    </source>
</evidence>
<keyword evidence="12" id="KW-1185">Reference proteome</keyword>
<keyword evidence="3" id="KW-0808">Transferase</keyword>
<dbReference type="GO" id="GO:0071555">
    <property type="term" value="P:cell wall organization"/>
    <property type="evidence" value="ECO:0007669"/>
    <property type="project" value="UniProtKB-KW"/>
</dbReference>